<feature type="transmembrane region" description="Helical" evidence="1">
    <location>
        <begin position="78"/>
        <end position="100"/>
    </location>
</feature>
<dbReference type="PANTHER" id="PTHR40761:SF1">
    <property type="entry name" value="CONSERVED INTEGRAL MEMBRANE ALANINE VALINE AND LEUCINE RICH PROTEIN-RELATED"/>
    <property type="match status" value="1"/>
</dbReference>
<dbReference type="InterPro" id="IPR037185">
    <property type="entry name" value="EmrE-like"/>
</dbReference>
<reference evidence="2" key="2">
    <citation type="submission" date="2020-09" db="EMBL/GenBank/DDBJ databases">
        <authorList>
            <person name="Sun Q."/>
            <person name="Zhou Y."/>
        </authorList>
    </citation>
    <scope>NUCLEOTIDE SEQUENCE</scope>
    <source>
        <strain evidence="2">CGMCC 1.12827</strain>
    </source>
</reference>
<proteinExistence type="predicted"/>
<dbReference type="PANTHER" id="PTHR40761">
    <property type="entry name" value="CONSERVED INTEGRAL MEMBRANE ALANINE VALINE AND LEUCINE RICH PROTEIN-RELATED"/>
    <property type="match status" value="1"/>
</dbReference>
<evidence type="ECO:0000313" key="3">
    <source>
        <dbReference type="Proteomes" id="UP000621454"/>
    </source>
</evidence>
<feature type="transmembrane region" description="Helical" evidence="1">
    <location>
        <begin position="194"/>
        <end position="216"/>
    </location>
</feature>
<feature type="transmembrane region" description="Helical" evidence="1">
    <location>
        <begin position="256"/>
        <end position="280"/>
    </location>
</feature>
<evidence type="ECO:0000256" key="1">
    <source>
        <dbReference type="SAM" id="Phobius"/>
    </source>
</evidence>
<gene>
    <name evidence="2" type="ORF">GCM10011489_33280</name>
</gene>
<comment type="caution">
    <text evidence="2">The sequence shown here is derived from an EMBL/GenBank/DDBJ whole genome shotgun (WGS) entry which is preliminary data.</text>
</comment>
<accession>A0A916THA9</accession>
<feature type="transmembrane region" description="Helical" evidence="1">
    <location>
        <begin position="47"/>
        <end position="71"/>
    </location>
</feature>
<name>A0A916THA9_9ACTN</name>
<keyword evidence="1" id="KW-1133">Transmembrane helix</keyword>
<protein>
    <submittedName>
        <fullName evidence="2">Integral membrane protein</fullName>
    </submittedName>
</protein>
<organism evidence="2 3">
    <name type="scientific">Gordonia jinhuaensis</name>
    <dbReference type="NCBI Taxonomy" id="1517702"/>
    <lineage>
        <taxon>Bacteria</taxon>
        <taxon>Bacillati</taxon>
        <taxon>Actinomycetota</taxon>
        <taxon>Actinomycetes</taxon>
        <taxon>Mycobacteriales</taxon>
        <taxon>Gordoniaceae</taxon>
        <taxon>Gordonia</taxon>
    </lineage>
</organism>
<dbReference type="NCBIfam" id="NF038012">
    <property type="entry name" value="DMT_1"/>
    <property type="match status" value="1"/>
</dbReference>
<feature type="transmembrane region" description="Helical" evidence="1">
    <location>
        <begin position="136"/>
        <end position="156"/>
    </location>
</feature>
<reference evidence="2" key="1">
    <citation type="journal article" date="2014" name="Int. J. Syst. Evol. Microbiol.">
        <title>Complete genome sequence of Corynebacterium casei LMG S-19264T (=DSM 44701T), isolated from a smear-ripened cheese.</title>
        <authorList>
            <consortium name="US DOE Joint Genome Institute (JGI-PGF)"/>
            <person name="Walter F."/>
            <person name="Albersmeier A."/>
            <person name="Kalinowski J."/>
            <person name="Ruckert C."/>
        </authorList>
    </citation>
    <scope>NUCLEOTIDE SEQUENCE</scope>
    <source>
        <strain evidence="2">CGMCC 1.12827</strain>
    </source>
</reference>
<feature type="transmembrane region" description="Helical" evidence="1">
    <location>
        <begin position="162"/>
        <end position="182"/>
    </location>
</feature>
<evidence type="ECO:0000313" key="2">
    <source>
        <dbReference type="EMBL" id="GGB43130.1"/>
    </source>
</evidence>
<dbReference type="Proteomes" id="UP000621454">
    <property type="component" value="Unassembled WGS sequence"/>
</dbReference>
<keyword evidence="1" id="KW-0812">Transmembrane</keyword>
<dbReference type="SUPFAM" id="SSF103481">
    <property type="entry name" value="Multidrug resistance efflux transporter EmrE"/>
    <property type="match status" value="1"/>
</dbReference>
<feature type="transmembrane region" description="Helical" evidence="1">
    <location>
        <begin position="106"/>
        <end position="124"/>
    </location>
</feature>
<feature type="transmembrane region" description="Helical" evidence="1">
    <location>
        <begin position="228"/>
        <end position="249"/>
    </location>
</feature>
<sequence length="290" mass="29151">MMAVGVVAAIIAALAYGTASVLQARGAHEVTEESAGASAAPTLRSTIAAMLTASFLVGISLDVLGFAGNLVADRLTPLFLAQTIVSANLVVTAVLATFVLDARLNRREWTAVVVVVVALVVMGLGAGHEGHRDHDWLHWALLVGGIVLLLLAMALIHMLPTGVAVVAGLSGGILFGLMAVAIRILRGIEPFDLVALLTDPAAYAVVICGIGGFYLFTVALQTGAVSAASAAIVVGETVVPGALGIALLGDTTRPGWGAVTVIAFVAAVAGAVTIAMSSAVRASEGVSEGT</sequence>
<keyword evidence="3" id="KW-1185">Reference proteome</keyword>
<keyword evidence="1" id="KW-0472">Membrane</keyword>
<dbReference type="AlphaFoldDB" id="A0A916THA9"/>
<dbReference type="EMBL" id="BMGC01000034">
    <property type="protein sequence ID" value="GGB43130.1"/>
    <property type="molecule type" value="Genomic_DNA"/>
</dbReference>